<evidence type="ECO:0008006" key="4">
    <source>
        <dbReference type="Google" id="ProtNLM"/>
    </source>
</evidence>
<dbReference type="EMBL" id="QGML01001004">
    <property type="protein sequence ID" value="TVY90040.1"/>
    <property type="molecule type" value="Genomic_DNA"/>
</dbReference>
<dbReference type="Proteomes" id="UP000315522">
    <property type="component" value="Unassembled WGS sequence"/>
</dbReference>
<reference evidence="2 3" key="1">
    <citation type="submission" date="2018-05" db="EMBL/GenBank/DDBJ databases">
        <title>Genome sequencing and assembly of the regulated plant pathogen Lachnellula willkommii and related sister species for the development of diagnostic species identification markers.</title>
        <authorList>
            <person name="Giroux E."/>
            <person name="Bilodeau G."/>
        </authorList>
    </citation>
    <scope>NUCLEOTIDE SEQUENCE [LARGE SCALE GENOMIC DNA]</scope>
    <source>
        <strain evidence="2 3">CBS 172.35</strain>
    </source>
</reference>
<sequence length="109" mass="12629">MGWFDGESDERQAYDQFQQAPDEHKAKMSHELVAAQQPTTENQAAREYEKHCQQNGKPDSHAQAKELLAGFAGAFIDREFETKGLDFVDRERAKHDAHKRVHEQVRNDY</sequence>
<feature type="region of interest" description="Disordered" evidence="1">
    <location>
        <begin position="1"/>
        <end position="61"/>
    </location>
</feature>
<accession>A0A559MAS2</accession>
<dbReference type="PANTHER" id="PTHR37450:SF1">
    <property type="entry name" value="CIPC PROTEIN"/>
    <property type="match status" value="1"/>
</dbReference>
<proteinExistence type="predicted"/>
<dbReference type="Pfam" id="PF12585">
    <property type="entry name" value="DUF3759"/>
    <property type="match status" value="1"/>
</dbReference>
<dbReference type="PANTHER" id="PTHR37450">
    <property type="entry name" value="CIPC PROTEIN"/>
    <property type="match status" value="1"/>
</dbReference>
<comment type="caution">
    <text evidence="2">The sequence shown here is derived from an EMBL/GenBank/DDBJ whole genome shotgun (WGS) entry which is preliminary data.</text>
</comment>
<organism evidence="2 3">
    <name type="scientific">Lachnellula willkommii</name>
    <dbReference type="NCBI Taxonomy" id="215461"/>
    <lineage>
        <taxon>Eukaryota</taxon>
        <taxon>Fungi</taxon>
        <taxon>Dikarya</taxon>
        <taxon>Ascomycota</taxon>
        <taxon>Pezizomycotina</taxon>
        <taxon>Leotiomycetes</taxon>
        <taxon>Helotiales</taxon>
        <taxon>Lachnaceae</taxon>
        <taxon>Lachnellula</taxon>
    </lineage>
</organism>
<gene>
    <name evidence="2" type="ORF">LAWI1_G003503</name>
</gene>
<keyword evidence="3" id="KW-1185">Reference proteome</keyword>
<evidence type="ECO:0000313" key="2">
    <source>
        <dbReference type="EMBL" id="TVY90040.1"/>
    </source>
</evidence>
<dbReference type="AlphaFoldDB" id="A0A559MAS2"/>
<dbReference type="InterPro" id="IPR022234">
    <property type="entry name" value="DUF3759"/>
</dbReference>
<feature type="compositionally biased region" description="Basic and acidic residues" evidence="1">
    <location>
        <begin position="21"/>
        <end position="30"/>
    </location>
</feature>
<protein>
    <recommendedName>
        <fullName evidence="4">CipC protein</fullName>
    </recommendedName>
</protein>
<evidence type="ECO:0000313" key="3">
    <source>
        <dbReference type="Proteomes" id="UP000315522"/>
    </source>
</evidence>
<evidence type="ECO:0000256" key="1">
    <source>
        <dbReference type="SAM" id="MobiDB-lite"/>
    </source>
</evidence>
<feature type="compositionally biased region" description="Basic and acidic residues" evidence="1">
    <location>
        <begin position="44"/>
        <end position="61"/>
    </location>
</feature>
<name>A0A559MAS2_9HELO</name>